<dbReference type="Proteomes" id="UP000504618">
    <property type="component" value="Unplaced"/>
</dbReference>
<feature type="signal peptide" evidence="2">
    <location>
        <begin position="1"/>
        <end position="16"/>
    </location>
</feature>
<dbReference type="InterPro" id="IPR016187">
    <property type="entry name" value="CTDL_fold"/>
</dbReference>
<name>A0A6J1QRU1_9HYME</name>
<dbReference type="SUPFAM" id="SSF56436">
    <property type="entry name" value="C-type lectin-like"/>
    <property type="match status" value="1"/>
</dbReference>
<dbReference type="OrthoDB" id="8187082at2759"/>
<dbReference type="PROSITE" id="PS50041">
    <property type="entry name" value="C_TYPE_LECTIN_2"/>
    <property type="match status" value="1"/>
</dbReference>
<dbReference type="Pfam" id="PF00059">
    <property type="entry name" value="Lectin_C"/>
    <property type="match status" value="1"/>
</dbReference>
<dbReference type="CDD" id="cd00037">
    <property type="entry name" value="CLECT"/>
    <property type="match status" value="1"/>
</dbReference>
<feature type="compositionally biased region" description="Polar residues" evidence="1">
    <location>
        <begin position="274"/>
        <end position="285"/>
    </location>
</feature>
<feature type="region of interest" description="Disordered" evidence="1">
    <location>
        <begin position="257"/>
        <end position="285"/>
    </location>
</feature>
<dbReference type="CTD" id="3772015"/>
<feature type="compositionally biased region" description="Low complexity" evidence="1">
    <location>
        <begin position="263"/>
        <end position="273"/>
    </location>
</feature>
<proteinExistence type="predicted"/>
<sequence length="451" mass="49686">MKIILLLFVVAAFASAQRITTIQLDGIQYFVSRMNPYSPELNYFLAYQYCRSLGLQLASFETKEKADTMTQYLKNAGYTKYDFWTSGNKLGTDMFLWMSTGLPFNVTFDYMLKRPGNRPADVPPGTEPQRVARESGDSGSADGCVAMVAPTLAWEAQDCTLVKDFICEQTRCYYYNYGSIPVSATQGNHRPYITTTSVPASDDQASDYVTDSTDIDDHHLGTDPQNEQEATPLEADVSANEKLSEDPVVSRLITTAAPASGNQHQQQQQSRQHMGTTASATSLFNDDNERERTAIGDLDDIRPDHIPDIASLFTGHVAVASQPRKDSVFDGLETRQVLRPSVSRPVVSSASSSFSSEMKMEHRESSDYGDLAAETELPNNGLEDAHTIGPYDSVQDYVNDQPADSAASSADSAMMKDQDDDSSTILPEAEPAYRYNIKVRTNGKVLDPPSK</sequence>
<dbReference type="Gene3D" id="3.10.100.10">
    <property type="entry name" value="Mannose-Binding Protein A, subunit A"/>
    <property type="match status" value="1"/>
</dbReference>
<gene>
    <name evidence="5" type="primary">LOC112463198</name>
</gene>
<evidence type="ECO:0000313" key="5">
    <source>
        <dbReference type="RefSeq" id="XP_024885177.1"/>
    </source>
</evidence>
<feature type="region of interest" description="Disordered" evidence="1">
    <location>
        <begin position="195"/>
        <end position="233"/>
    </location>
</feature>
<protein>
    <submittedName>
        <fullName evidence="5">Uncharacterized protein LOC112463198 isoform X1</fullName>
    </submittedName>
</protein>
<feature type="chain" id="PRO_5026952055" evidence="2">
    <location>
        <begin position="17"/>
        <end position="451"/>
    </location>
</feature>
<evidence type="ECO:0000256" key="1">
    <source>
        <dbReference type="SAM" id="MobiDB-lite"/>
    </source>
</evidence>
<feature type="region of interest" description="Disordered" evidence="1">
    <location>
        <begin position="117"/>
        <end position="140"/>
    </location>
</feature>
<evidence type="ECO:0000256" key="2">
    <source>
        <dbReference type="SAM" id="SignalP"/>
    </source>
</evidence>
<feature type="compositionally biased region" description="Low complexity" evidence="1">
    <location>
        <begin position="403"/>
        <end position="415"/>
    </location>
</feature>
<feature type="compositionally biased region" description="Low complexity" evidence="1">
    <location>
        <begin position="341"/>
        <end position="356"/>
    </location>
</feature>
<dbReference type="GeneID" id="112463198"/>
<keyword evidence="2" id="KW-0732">Signal</keyword>
<keyword evidence="4" id="KW-1185">Reference proteome</keyword>
<dbReference type="InterPro" id="IPR001304">
    <property type="entry name" value="C-type_lectin-like"/>
</dbReference>
<evidence type="ECO:0000259" key="3">
    <source>
        <dbReference type="PROSITE" id="PS50041"/>
    </source>
</evidence>
<dbReference type="InterPro" id="IPR016186">
    <property type="entry name" value="C-type_lectin-like/link_sf"/>
</dbReference>
<evidence type="ECO:0000313" key="4">
    <source>
        <dbReference type="Proteomes" id="UP000504618"/>
    </source>
</evidence>
<feature type="region of interest" description="Disordered" evidence="1">
    <location>
        <begin position="340"/>
        <end position="431"/>
    </location>
</feature>
<organism evidence="4 5">
    <name type="scientific">Temnothorax curvispinosus</name>
    <dbReference type="NCBI Taxonomy" id="300111"/>
    <lineage>
        <taxon>Eukaryota</taxon>
        <taxon>Metazoa</taxon>
        <taxon>Ecdysozoa</taxon>
        <taxon>Arthropoda</taxon>
        <taxon>Hexapoda</taxon>
        <taxon>Insecta</taxon>
        <taxon>Pterygota</taxon>
        <taxon>Neoptera</taxon>
        <taxon>Endopterygota</taxon>
        <taxon>Hymenoptera</taxon>
        <taxon>Apocrita</taxon>
        <taxon>Aculeata</taxon>
        <taxon>Formicoidea</taxon>
        <taxon>Formicidae</taxon>
        <taxon>Myrmicinae</taxon>
        <taxon>Temnothorax</taxon>
    </lineage>
</organism>
<dbReference type="AlphaFoldDB" id="A0A6J1QRU1"/>
<reference evidence="5" key="1">
    <citation type="submission" date="2025-08" db="UniProtKB">
        <authorList>
            <consortium name="RefSeq"/>
        </authorList>
    </citation>
    <scope>IDENTIFICATION</scope>
    <source>
        <tissue evidence="5">Whole body</tissue>
    </source>
</reference>
<feature type="domain" description="C-type lectin" evidence="3">
    <location>
        <begin position="24"/>
        <end position="168"/>
    </location>
</feature>
<accession>A0A6J1QRU1</accession>
<dbReference type="RefSeq" id="XP_024885177.1">
    <property type="nucleotide sequence ID" value="XM_025029409.1"/>
</dbReference>